<dbReference type="AlphaFoldDB" id="A0A1Y2DBQ7"/>
<name>A0A1Y2DBQ7_9PEZI</name>
<evidence type="ECO:0000313" key="2">
    <source>
        <dbReference type="EMBL" id="ORY56699.1"/>
    </source>
</evidence>
<comment type="caution">
    <text evidence="2">The sequence shown here is derived from an EMBL/GenBank/DDBJ whole genome shotgun (WGS) entry which is preliminary data.</text>
</comment>
<keyword evidence="3" id="KW-1185">Reference proteome</keyword>
<sequence length="292" mass="32225">MCVELTTFFGCDHREKHLVTCAMHHRRQKSLAHRLSGKYKGQRNCGSVRRQSELCANWCDHCAIRYEGLSTERVGHGASIFYQRFADKSFSEKQWPKEAARNALRKSELPSRSMSHNHKVVSSKSLFWIPGQYGEAKMAKKKRSERSLKSAAVNSRKSEKPADGKSKGSSSRSKNYPPSAPRDSSPFRERAAEKKTSSSHASPSVVIKTTPSLPLRKPTSPATVTTTRTGSHVAPLAPVFVGDPTPANPLPRNVSAAKQGASVVALRQSASQPTRNRPCTRYTSTCTTRTCL</sequence>
<feature type="compositionally biased region" description="Low complexity" evidence="1">
    <location>
        <begin position="219"/>
        <end position="229"/>
    </location>
</feature>
<dbReference type="RefSeq" id="XP_040710278.1">
    <property type="nucleotide sequence ID" value="XM_040864913.1"/>
</dbReference>
<accession>A0A1Y2DBQ7</accession>
<dbReference type="GeneID" id="63781125"/>
<reference evidence="2 3" key="1">
    <citation type="submission" date="2016-07" db="EMBL/GenBank/DDBJ databases">
        <title>Pervasive Adenine N6-methylation of Active Genes in Fungi.</title>
        <authorList>
            <consortium name="DOE Joint Genome Institute"/>
            <person name="Mondo S.J."/>
            <person name="Dannebaum R.O."/>
            <person name="Kuo R.C."/>
            <person name="Labutti K."/>
            <person name="Haridas S."/>
            <person name="Kuo A."/>
            <person name="Salamov A."/>
            <person name="Ahrendt S.R."/>
            <person name="Lipzen A."/>
            <person name="Sullivan W."/>
            <person name="Andreopoulos W.B."/>
            <person name="Clum A."/>
            <person name="Lindquist E."/>
            <person name="Daum C."/>
            <person name="Ramamoorthy G.K."/>
            <person name="Gryganskyi A."/>
            <person name="Culley D."/>
            <person name="Magnuson J.K."/>
            <person name="James T.Y."/>
            <person name="O'Malley M.A."/>
            <person name="Stajich J.E."/>
            <person name="Spatafora J.W."/>
            <person name="Visel A."/>
            <person name="Grigoriev I.V."/>
        </authorList>
    </citation>
    <scope>NUCLEOTIDE SEQUENCE [LARGE SCALE GENOMIC DNA]</scope>
    <source>
        <strain evidence="2 3">CBS 129021</strain>
    </source>
</reference>
<dbReference type="Proteomes" id="UP000193689">
    <property type="component" value="Unassembled WGS sequence"/>
</dbReference>
<feature type="compositionally biased region" description="Basic and acidic residues" evidence="1">
    <location>
        <begin position="156"/>
        <end position="166"/>
    </location>
</feature>
<organism evidence="2 3">
    <name type="scientific">Pseudomassariella vexata</name>
    <dbReference type="NCBI Taxonomy" id="1141098"/>
    <lineage>
        <taxon>Eukaryota</taxon>
        <taxon>Fungi</taxon>
        <taxon>Dikarya</taxon>
        <taxon>Ascomycota</taxon>
        <taxon>Pezizomycotina</taxon>
        <taxon>Sordariomycetes</taxon>
        <taxon>Xylariomycetidae</taxon>
        <taxon>Amphisphaeriales</taxon>
        <taxon>Pseudomassariaceae</taxon>
        <taxon>Pseudomassariella</taxon>
    </lineage>
</organism>
<proteinExistence type="predicted"/>
<dbReference type="InParanoid" id="A0A1Y2DBQ7"/>
<feature type="compositionally biased region" description="Basic and acidic residues" evidence="1">
    <location>
        <begin position="185"/>
        <end position="196"/>
    </location>
</feature>
<dbReference type="EMBL" id="MCFJ01000022">
    <property type="protein sequence ID" value="ORY56699.1"/>
    <property type="molecule type" value="Genomic_DNA"/>
</dbReference>
<gene>
    <name evidence="2" type="ORF">BCR38DRAFT_505084</name>
</gene>
<feature type="region of interest" description="Disordered" evidence="1">
    <location>
        <begin position="138"/>
        <end position="229"/>
    </location>
</feature>
<dbReference type="OrthoDB" id="4770167at2759"/>
<evidence type="ECO:0000256" key="1">
    <source>
        <dbReference type="SAM" id="MobiDB-lite"/>
    </source>
</evidence>
<evidence type="ECO:0000313" key="3">
    <source>
        <dbReference type="Proteomes" id="UP000193689"/>
    </source>
</evidence>
<protein>
    <submittedName>
        <fullName evidence="2">Uncharacterized protein</fullName>
    </submittedName>
</protein>
<feature type="compositionally biased region" description="Polar residues" evidence="1">
    <location>
        <begin position="198"/>
        <end position="212"/>
    </location>
</feature>